<evidence type="ECO:0000256" key="2">
    <source>
        <dbReference type="ARBA" id="ARBA00011245"/>
    </source>
</evidence>
<dbReference type="AlphaFoldDB" id="A0A9P4PV81"/>
<dbReference type="GO" id="GO:0016651">
    <property type="term" value="F:oxidoreductase activity, acting on NAD(P)H"/>
    <property type="evidence" value="ECO:0007669"/>
    <property type="project" value="InterPro"/>
</dbReference>
<dbReference type="PANTHER" id="PTHR45348:SF2">
    <property type="entry name" value="ZINC-TYPE ALCOHOL DEHYDROGENASE-LIKE PROTEIN C2E1P3.01"/>
    <property type="match status" value="1"/>
</dbReference>
<dbReference type="Proteomes" id="UP000799764">
    <property type="component" value="Unassembled WGS sequence"/>
</dbReference>
<dbReference type="SUPFAM" id="SSF51735">
    <property type="entry name" value="NAD(P)-binding Rossmann-fold domains"/>
    <property type="match status" value="1"/>
</dbReference>
<comment type="caution">
    <text evidence="5">The sequence shown here is derived from an EMBL/GenBank/DDBJ whole genome shotgun (WGS) entry which is preliminary data.</text>
</comment>
<evidence type="ECO:0000256" key="3">
    <source>
        <dbReference type="ARBA" id="ARBA00023002"/>
    </source>
</evidence>
<dbReference type="SMART" id="SM00829">
    <property type="entry name" value="PKS_ER"/>
    <property type="match status" value="1"/>
</dbReference>
<dbReference type="Pfam" id="PF00107">
    <property type="entry name" value="ADH_zinc_N"/>
    <property type="match status" value="1"/>
</dbReference>
<proteinExistence type="inferred from homology"/>
<sequence length="347" mass="36156">MMNKAAFLNSTGTSLAIQDAPLPHPEAHEVLIRNHAVAINPVDYKIQDTGALVSKWPYVLGEDIAGEVVEVGSGVTSLQKGDRVAAFALNIVTQNQANAGFQLYTTTAASMTSRIPDTVVFTDAVVFPLGLATAAGALFSTEYLGIDPPKASAPALPESKGKVILIWGGASSVGSCAIQLCAAAGLTVLTTTSTKNFEYAKDIGAAETFDYLDDAIVEKLVKAARGKEVVGAYDAISSESSLAACVNFLHAVGGGKLSLTLASTKLPDLPEGVKVVAGRLPLQGPHGGEPIWRQVWTDFLGTGLQNGKLKAKPDAHILGGGLERLQEGLDLVRKGVSAKKVVVELVK</sequence>
<dbReference type="InterPro" id="IPR036291">
    <property type="entry name" value="NAD(P)-bd_dom_sf"/>
</dbReference>
<comment type="subunit">
    <text evidence="2">Monomer.</text>
</comment>
<reference evidence="5" key="1">
    <citation type="journal article" date="2020" name="Stud. Mycol.">
        <title>101 Dothideomycetes genomes: a test case for predicting lifestyles and emergence of pathogens.</title>
        <authorList>
            <person name="Haridas S."/>
            <person name="Albert R."/>
            <person name="Binder M."/>
            <person name="Bloem J."/>
            <person name="Labutti K."/>
            <person name="Salamov A."/>
            <person name="Andreopoulos B."/>
            <person name="Baker S."/>
            <person name="Barry K."/>
            <person name="Bills G."/>
            <person name="Bluhm B."/>
            <person name="Cannon C."/>
            <person name="Castanera R."/>
            <person name="Culley D."/>
            <person name="Daum C."/>
            <person name="Ezra D."/>
            <person name="Gonzalez J."/>
            <person name="Henrissat B."/>
            <person name="Kuo A."/>
            <person name="Liang C."/>
            <person name="Lipzen A."/>
            <person name="Lutzoni F."/>
            <person name="Magnuson J."/>
            <person name="Mondo S."/>
            <person name="Nolan M."/>
            <person name="Ohm R."/>
            <person name="Pangilinan J."/>
            <person name="Park H.-J."/>
            <person name="Ramirez L."/>
            <person name="Alfaro M."/>
            <person name="Sun H."/>
            <person name="Tritt A."/>
            <person name="Yoshinaga Y."/>
            <person name="Zwiers L.-H."/>
            <person name="Turgeon B."/>
            <person name="Goodwin S."/>
            <person name="Spatafora J."/>
            <person name="Crous P."/>
            <person name="Grigoriev I."/>
        </authorList>
    </citation>
    <scope>NUCLEOTIDE SEQUENCE</scope>
    <source>
        <strain evidence="5">CBS 690.94</strain>
    </source>
</reference>
<accession>A0A9P4PV81</accession>
<evidence type="ECO:0000259" key="4">
    <source>
        <dbReference type="SMART" id="SM00829"/>
    </source>
</evidence>
<organism evidence="5 6">
    <name type="scientific">Karstenula rhodostoma CBS 690.94</name>
    <dbReference type="NCBI Taxonomy" id="1392251"/>
    <lineage>
        <taxon>Eukaryota</taxon>
        <taxon>Fungi</taxon>
        <taxon>Dikarya</taxon>
        <taxon>Ascomycota</taxon>
        <taxon>Pezizomycotina</taxon>
        <taxon>Dothideomycetes</taxon>
        <taxon>Pleosporomycetidae</taxon>
        <taxon>Pleosporales</taxon>
        <taxon>Massarineae</taxon>
        <taxon>Didymosphaeriaceae</taxon>
        <taxon>Karstenula</taxon>
    </lineage>
</organism>
<dbReference type="SUPFAM" id="SSF50129">
    <property type="entry name" value="GroES-like"/>
    <property type="match status" value="1"/>
</dbReference>
<dbReference type="PANTHER" id="PTHR45348">
    <property type="entry name" value="HYPOTHETICAL OXIDOREDUCTASE (EUROFUNG)"/>
    <property type="match status" value="1"/>
</dbReference>
<dbReference type="OrthoDB" id="48317at2759"/>
<evidence type="ECO:0000256" key="1">
    <source>
        <dbReference type="ARBA" id="ARBA00008072"/>
    </source>
</evidence>
<dbReference type="EMBL" id="MU001494">
    <property type="protein sequence ID" value="KAF2449534.1"/>
    <property type="molecule type" value="Genomic_DNA"/>
</dbReference>
<dbReference type="InterPro" id="IPR047122">
    <property type="entry name" value="Trans-enoyl_RdTase-like"/>
</dbReference>
<feature type="domain" description="Enoyl reductase (ER)" evidence="4">
    <location>
        <begin position="12"/>
        <end position="343"/>
    </location>
</feature>
<dbReference type="InterPro" id="IPR013149">
    <property type="entry name" value="ADH-like_C"/>
</dbReference>
<dbReference type="Gene3D" id="3.90.180.10">
    <property type="entry name" value="Medium-chain alcohol dehydrogenases, catalytic domain"/>
    <property type="match status" value="1"/>
</dbReference>
<dbReference type="Gene3D" id="3.40.50.720">
    <property type="entry name" value="NAD(P)-binding Rossmann-like Domain"/>
    <property type="match status" value="1"/>
</dbReference>
<gene>
    <name evidence="5" type="ORF">P171DRAFT_469557</name>
</gene>
<evidence type="ECO:0000313" key="6">
    <source>
        <dbReference type="Proteomes" id="UP000799764"/>
    </source>
</evidence>
<dbReference type="InterPro" id="IPR011032">
    <property type="entry name" value="GroES-like_sf"/>
</dbReference>
<dbReference type="CDD" id="cd08249">
    <property type="entry name" value="enoyl_reductase_like"/>
    <property type="match status" value="1"/>
</dbReference>
<keyword evidence="6" id="KW-1185">Reference proteome</keyword>
<protein>
    <submittedName>
        <fullName evidence="5">GroES-like protein</fullName>
    </submittedName>
</protein>
<name>A0A9P4PV81_9PLEO</name>
<dbReference type="InterPro" id="IPR013154">
    <property type="entry name" value="ADH-like_N"/>
</dbReference>
<dbReference type="InterPro" id="IPR020843">
    <property type="entry name" value="ER"/>
</dbReference>
<keyword evidence="3" id="KW-0560">Oxidoreductase</keyword>
<comment type="similarity">
    <text evidence="1">Belongs to the zinc-containing alcohol dehydrogenase family.</text>
</comment>
<dbReference type="Pfam" id="PF08240">
    <property type="entry name" value="ADH_N"/>
    <property type="match status" value="1"/>
</dbReference>
<evidence type="ECO:0000313" key="5">
    <source>
        <dbReference type="EMBL" id="KAF2449534.1"/>
    </source>
</evidence>